<protein>
    <submittedName>
        <fullName evidence="1">Uncharacterized protein</fullName>
    </submittedName>
</protein>
<dbReference type="Proteomes" id="UP001438707">
    <property type="component" value="Unassembled WGS sequence"/>
</dbReference>
<gene>
    <name evidence="1" type="ORF">WJX74_009718</name>
</gene>
<proteinExistence type="predicted"/>
<accession>A0AAW1RM31</accession>
<name>A0AAW1RM31_9CHLO</name>
<evidence type="ECO:0000313" key="1">
    <source>
        <dbReference type="EMBL" id="KAK9834762.1"/>
    </source>
</evidence>
<keyword evidence="2" id="KW-1185">Reference proteome</keyword>
<dbReference type="EMBL" id="JALJOS010000009">
    <property type="protein sequence ID" value="KAK9834762.1"/>
    <property type="molecule type" value="Genomic_DNA"/>
</dbReference>
<dbReference type="AlphaFoldDB" id="A0AAW1RM31"/>
<organism evidence="1 2">
    <name type="scientific">Apatococcus lobatus</name>
    <dbReference type="NCBI Taxonomy" id="904363"/>
    <lineage>
        <taxon>Eukaryota</taxon>
        <taxon>Viridiplantae</taxon>
        <taxon>Chlorophyta</taxon>
        <taxon>core chlorophytes</taxon>
        <taxon>Trebouxiophyceae</taxon>
        <taxon>Chlorellales</taxon>
        <taxon>Chlorellaceae</taxon>
        <taxon>Apatococcus</taxon>
    </lineage>
</organism>
<sequence length="67" mass="7103">MRACLQPQVGGIVRPQGQAKKPSQSLATPVKGQQALWLAAPQKERIKPRGVCQVSAGFEGCKAFPAC</sequence>
<evidence type="ECO:0000313" key="2">
    <source>
        <dbReference type="Proteomes" id="UP001438707"/>
    </source>
</evidence>
<reference evidence="1 2" key="1">
    <citation type="journal article" date="2024" name="Nat. Commun.">
        <title>Phylogenomics reveals the evolutionary origins of lichenization in chlorophyte algae.</title>
        <authorList>
            <person name="Puginier C."/>
            <person name="Libourel C."/>
            <person name="Otte J."/>
            <person name="Skaloud P."/>
            <person name="Haon M."/>
            <person name="Grisel S."/>
            <person name="Petersen M."/>
            <person name="Berrin J.G."/>
            <person name="Delaux P.M."/>
            <person name="Dal Grande F."/>
            <person name="Keller J."/>
        </authorList>
    </citation>
    <scope>NUCLEOTIDE SEQUENCE [LARGE SCALE GENOMIC DNA]</scope>
    <source>
        <strain evidence="1 2">SAG 2145</strain>
    </source>
</reference>
<comment type="caution">
    <text evidence="1">The sequence shown here is derived from an EMBL/GenBank/DDBJ whole genome shotgun (WGS) entry which is preliminary data.</text>
</comment>